<comment type="similarity">
    <text evidence="1">Belongs to the IFRD family.</text>
</comment>
<dbReference type="Proteomes" id="UP001652624">
    <property type="component" value="Chromosome 12"/>
</dbReference>
<protein>
    <submittedName>
        <fullName evidence="7">Interferon-related developmental regulator 2 isoform X2</fullName>
    </submittedName>
</protein>
<feature type="compositionally biased region" description="Basic residues" evidence="3">
    <location>
        <begin position="1"/>
        <end position="18"/>
    </location>
</feature>
<evidence type="ECO:0000313" key="7">
    <source>
        <dbReference type="RefSeq" id="XP_060060623.1"/>
    </source>
</evidence>
<feature type="domain" description="Interferon-related developmental regulator C-terminal" evidence="4">
    <location>
        <begin position="368"/>
        <end position="421"/>
    </location>
</feature>
<gene>
    <name evidence="7" type="primary">IFRD2</name>
</gene>
<dbReference type="PANTHER" id="PTHR12354">
    <property type="entry name" value="INTERFERON-RELATED DEVELOPMENTAL REGULATOR"/>
    <property type="match status" value="1"/>
</dbReference>
<proteinExistence type="inferred from homology"/>
<dbReference type="Pfam" id="PF05004">
    <property type="entry name" value="IFRD"/>
    <property type="match status" value="1"/>
</dbReference>
<accession>A0ABM3YHS0</accession>
<dbReference type="SUPFAM" id="SSF48371">
    <property type="entry name" value="ARM repeat"/>
    <property type="match status" value="1"/>
</dbReference>
<dbReference type="Pfam" id="PF04836">
    <property type="entry name" value="IFRD_C"/>
    <property type="match status" value="1"/>
</dbReference>
<feature type="region of interest" description="Disordered" evidence="3">
    <location>
        <begin position="1"/>
        <end position="61"/>
    </location>
</feature>
<dbReference type="PANTHER" id="PTHR12354:SF8">
    <property type="entry name" value="INTERFERON-RELATED DEVELOPMENTAL REGULATOR 2"/>
    <property type="match status" value="1"/>
</dbReference>
<evidence type="ECO:0000256" key="2">
    <source>
        <dbReference type="SAM" id="Coils"/>
    </source>
</evidence>
<feature type="coiled-coil region" evidence="2">
    <location>
        <begin position="63"/>
        <end position="90"/>
    </location>
</feature>
<dbReference type="InterPro" id="IPR011989">
    <property type="entry name" value="ARM-like"/>
</dbReference>
<dbReference type="InterPro" id="IPR039777">
    <property type="entry name" value="IFRD"/>
</dbReference>
<reference evidence="7" key="1">
    <citation type="submission" date="2025-08" db="UniProtKB">
        <authorList>
            <consortium name="RefSeq"/>
        </authorList>
    </citation>
    <scope>IDENTIFICATION</scope>
</reference>
<evidence type="ECO:0000256" key="1">
    <source>
        <dbReference type="ARBA" id="ARBA00008828"/>
    </source>
</evidence>
<dbReference type="Gene3D" id="1.25.10.10">
    <property type="entry name" value="Leucine-rich Repeat Variant"/>
    <property type="match status" value="1"/>
</dbReference>
<evidence type="ECO:0000259" key="5">
    <source>
        <dbReference type="Pfam" id="PF05004"/>
    </source>
</evidence>
<organism evidence="6 7">
    <name type="scientific">Erinaceus europaeus</name>
    <name type="common">Western European hedgehog</name>
    <dbReference type="NCBI Taxonomy" id="9365"/>
    <lineage>
        <taxon>Eukaryota</taxon>
        <taxon>Metazoa</taxon>
        <taxon>Chordata</taxon>
        <taxon>Craniata</taxon>
        <taxon>Vertebrata</taxon>
        <taxon>Euteleostomi</taxon>
        <taxon>Mammalia</taxon>
        <taxon>Eutheria</taxon>
        <taxon>Laurasiatheria</taxon>
        <taxon>Eulipotyphla</taxon>
        <taxon>Erinaceidae</taxon>
        <taxon>Erinaceinae</taxon>
        <taxon>Erinaceus</taxon>
    </lineage>
</organism>
<evidence type="ECO:0000313" key="6">
    <source>
        <dbReference type="Proteomes" id="UP001652624"/>
    </source>
</evidence>
<name>A0ABM3YHS0_ERIEU</name>
<dbReference type="GeneID" id="103117255"/>
<dbReference type="InterPro" id="IPR006921">
    <property type="entry name" value="Interferon-rel_develop_reg_C"/>
</dbReference>
<keyword evidence="2" id="KW-0175">Coiled coil</keyword>
<dbReference type="InterPro" id="IPR007701">
    <property type="entry name" value="Interferon-rel_develop_reg_N"/>
</dbReference>
<evidence type="ECO:0000256" key="3">
    <source>
        <dbReference type="SAM" id="MobiDB-lite"/>
    </source>
</evidence>
<dbReference type="InterPro" id="IPR016024">
    <property type="entry name" value="ARM-type_fold"/>
</dbReference>
<dbReference type="RefSeq" id="XP_060060623.1">
    <property type="nucleotide sequence ID" value="XM_060204640.1"/>
</dbReference>
<keyword evidence="6" id="KW-1185">Reference proteome</keyword>
<sequence>MPRARKGTASRKGGRRRGGGGQSSTRADSGSSEDEAASEARSTTSECPSLLSTTAEDGFGGDAVAEQGQREDLEERLKEHVDRLTDKSAKTRQGALESLRQALASRLLPDFLLDRSLTLADALEKCLKKGKGEEQALAAAVLGLLCVQLGPGPKGEEMFHSLQPLLISVLSDSTANPAARLHDLDSCLTCLEGVFSRSCGMSGSAAPVVPASLHGLLCAALQAWALLLTLCPSTHIIHILDRQLPRLPLLLSSDSVTLRMAAGETIALLFELARDLEEDFVYEDMEALCCALRGLATDSNKHRAKADRRRQRSTFRAVLHFVEGGEYEEETVRFGLEVLYVDSWARHRIYAAFKDVLGSGMHHHLQNNELLRDIFGLGPVLVLDATALKACKISRFEKHLYNAAAFKARTKARSRVRDKRADVL</sequence>
<feature type="domain" description="Interferon-related developmental regulator N-terminal" evidence="5">
    <location>
        <begin position="44"/>
        <end position="323"/>
    </location>
</feature>
<evidence type="ECO:0000259" key="4">
    <source>
        <dbReference type="Pfam" id="PF04836"/>
    </source>
</evidence>